<dbReference type="InterPro" id="IPR036188">
    <property type="entry name" value="FAD/NAD-bd_sf"/>
</dbReference>
<accession>A0A8J7AAQ0</accession>
<sequence length="547" mass="60902">MAKIDILIVGGGPSGLMAASLLANYGINIRLIDKKAAFSENSRALVIQPRSLELLEQMAIVDSFLTQGRRVRGGVLHEHSGKTEINIYGAGDGKTRYSFGLMLEQSETEKLLYQHLQSLGRSLEWETELTALQQDEAGVRADLTRFDGETETVQARYVIAADGAHSLIRKQVNMPFTGNTVEERFMVMDATVNGEVGDAIALNFSRKGDIALFPLPADRRYRVISTLPPEFGEEDPTAEDFCDFVHNNFPGHPEVSDPAWYTSYRIHSRSVEHFSKGRIFFVGDAAHIHTPVGGQGMNTGLQDAHNLAWKLALVVKGELSEKALDSYHAERHPVAQKLLKTTDQIFQTISEQAPMANFIRAYLFAPLIKLVTRLPGAQKQLFRIVSQTGIDYDRGWLIQDKTKGFPKAAPEPGKRWPYVSFVQKDRTVSSYTLLDYAHHHLFVCTREGNIEPLLKLREALEATFSLKVHIVTPNAQPNTLGCDTKTLARFHGRNSTAYLVRPDAYLALRTNAVEADALHQAVQSYFGVSRTKTASPKTTDPALMLPR</sequence>
<keyword evidence="5" id="KW-0503">Monooxygenase</keyword>
<dbReference type="Gene3D" id="3.40.30.120">
    <property type="match status" value="1"/>
</dbReference>
<dbReference type="SUPFAM" id="SSF51905">
    <property type="entry name" value="FAD/NAD(P)-binding domain"/>
    <property type="match status" value="1"/>
</dbReference>
<feature type="domain" description="FAD-binding" evidence="4">
    <location>
        <begin position="4"/>
        <end position="341"/>
    </location>
</feature>
<dbReference type="Pfam" id="PF01494">
    <property type="entry name" value="FAD_binding_3"/>
    <property type="match status" value="1"/>
</dbReference>
<evidence type="ECO:0000256" key="2">
    <source>
        <dbReference type="ARBA" id="ARBA00022630"/>
    </source>
</evidence>
<dbReference type="RefSeq" id="WP_193904651.1">
    <property type="nucleotide sequence ID" value="NZ_JADEXG010000002.1"/>
</dbReference>
<proteinExistence type="predicted"/>
<dbReference type="InterPro" id="IPR050641">
    <property type="entry name" value="RIFMO-like"/>
</dbReference>
<dbReference type="InterPro" id="IPR002938">
    <property type="entry name" value="FAD-bd"/>
</dbReference>
<dbReference type="PRINTS" id="PR00420">
    <property type="entry name" value="RNGMNOXGNASE"/>
</dbReference>
<dbReference type="PANTHER" id="PTHR43004:SF19">
    <property type="entry name" value="BINDING MONOOXYGENASE, PUTATIVE (JCVI)-RELATED"/>
    <property type="match status" value="1"/>
</dbReference>
<reference evidence="5" key="1">
    <citation type="submission" date="2020-10" db="EMBL/GenBank/DDBJ databases">
        <authorList>
            <person name="Castelo-Branco R."/>
            <person name="Eusebio N."/>
            <person name="Adriana R."/>
            <person name="Vieira A."/>
            <person name="Brugerolle De Fraissinette N."/>
            <person name="Rezende De Castro R."/>
            <person name="Schneider M.P."/>
            <person name="Vasconcelos V."/>
            <person name="Leao P.N."/>
        </authorList>
    </citation>
    <scope>NUCLEOTIDE SEQUENCE</scope>
    <source>
        <strain evidence="5">LEGE 07310</strain>
    </source>
</reference>
<dbReference type="GO" id="GO:0016709">
    <property type="term" value="F:oxidoreductase activity, acting on paired donors, with incorporation or reduction of molecular oxygen, NAD(P)H as one donor, and incorporation of one atom of oxygen"/>
    <property type="evidence" value="ECO:0007669"/>
    <property type="project" value="UniProtKB-ARBA"/>
</dbReference>
<evidence type="ECO:0000313" key="6">
    <source>
        <dbReference type="Proteomes" id="UP000636505"/>
    </source>
</evidence>
<keyword evidence="3" id="KW-0274">FAD</keyword>
<gene>
    <name evidence="5" type="ORF">IQ241_01540</name>
</gene>
<dbReference type="Pfam" id="PF21274">
    <property type="entry name" value="Rng_hyd_C"/>
    <property type="match status" value="1"/>
</dbReference>
<dbReference type="Gene3D" id="3.50.50.60">
    <property type="entry name" value="FAD/NAD(P)-binding domain"/>
    <property type="match status" value="1"/>
</dbReference>
<keyword evidence="2" id="KW-0285">Flavoprotein</keyword>
<name>A0A8J7AAQ0_9CYAN</name>
<comment type="cofactor">
    <cofactor evidence="1">
        <name>FAD</name>
        <dbReference type="ChEBI" id="CHEBI:57692"/>
    </cofactor>
</comment>
<comment type="caution">
    <text evidence="5">The sequence shown here is derived from an EMBL/GenBank/DDBJ whole genome shotgun (WGS) entry which is preliminary data.</text>
</comment>
<keyword evidence="6" id="KW-1185">Reference proteome</keyword>
<dbReference type="Proteomes" id="UP000636505">
    <property type="component" value="Unassembled WGS sequence"/>
</dbReference>
<evidence type="ECO:0000256" key="3">
    <source>
        <dbReference type="ARBA" id="ARBA00022827"/>
    </source>
</evidence>
<dbReference type="Gene3D" id="3.30.70.2450">
    <property type="match status" value="1"/>
</dbReference>
<organism evidence="5 6">
    <name type="scientific">Vasconcelosia minhoensis LEGE 07310</name>
    <dbReference type="NCBI Taxonomy" id="915328"/>
    <lineage>
        <taxon>Bacteria</taxon>
        <taxon>Bacillati</taxon>
        <taxon>Cyanobacteriota</taxon>
        <taxon>Cyanophyceae</taxon>
        <taxon>Nodosilineales</taxon>
        <taxon>Cymatolegaceae</taxon>
        <taxon>Vasconcelosia</taxon>
        <taxon>Vasconcelosia minhoensis</taxon>
    </lineage>
</organism>
<evidence type="ECO:0000256" key="1">
    <source>
        <dbReference type="ARBA" id="ARBA00001974"/>
    </source>
</evidence>
<dbReference type="PANTHER" id="PTHR43004">
    <property type="entry name" value="TRK SYSTEM POTASSIUM UPTAKE PROTEIN"/>
    <property type="match status" value="1"/>
</dbReference>
<evidence type="ECO:0000313" key="5">
    <source>
        <dbReference type="EMBL" id="MBE9075989.1"/>
    </source>
</evidence>
<protein>
    <submittedName>
        <fullName evidence="5">FAD-dependent monooxygenase</fullName>
    </submittedName>
</protein>
<dbReference type="GO" id="GO:0071949">
    <property type="term" value="F:FAD binding"/>
    <property type="evidence" value="ECO:0007669"/>
    <property type="project" value="InterPro"/>
</dbReference>
<dbReference type="EMBL" id="JADEXG010000002">
    <property type="protein sequence ID" value="MBE9075989.1"/>
    <property type="molecule type" value="Genomic_DNA"/>
</dbReference>
<keyword evidence="5" id="KW-0560">Oxidoreductase</keyword>
<evidence type="ECO:0000259" key="4">
    <source>
        <dbReference type="Pfam" id="PF01494"/>
    </source>
</evidence>
<dbReference type="AlphaFoldDB" id="A0A8J7AAQ0"/>